<reference evidence="7" key="1">
    <citation type="journal article" date="2019" name="Int. J. Syst. Evol. Microbiol.">
        <title>The Global Catalogue of Microorganisms (GCM) 10K type strain sequencing project: providing services to taxonomists for standard genome sequencing and annotation.</title>
        <authorList>
            <consortium name="The Broad Institute Genomics Platform"/>
            <consortium name="The Broad Institute Genome Sequencing Center for Infectious Disease"/>
            <person name="Wu L."/>
            <person name="Ma J."/>
        </authorList>
    </citation>
    <scope>NUCLEOTIDE SEQUENCE [LARGE SCALE GENOMIC DNA]</scope>
    <source>
        <strain evidence="7">JCM 16703</strain>
    </source>
</reference>
<dbReference type="Pfam" id="PF00440">
    <property type="entry name" value="TetR_N"/>
    <property type="match status" value="1"/>
</dbReference>
<dbReference type="InterPro" id="IPR050109">
    <property type="entry name" value="HTH-type_TetR-like_transc_reg"/>
</dbReference>
<keyword evidence="7" id="KW-1185">Reference proteome</keyword>
<dbReference type="EMBL" id="BAAAZH010000013">
    <property type="protein sequence ID" value="GAA4117998.1"/>
    <property type="molecule type" value="Genomic_DNA"/>
</dbReference>
<dbReference type="InterPro" id="IPR009057">
    <property type="entry name" value="Homeodomain-like_sf"/>
</dbReference>
<evidence type="ECO:0000256" key="1">
    <source>
        <dbReference type="ARBA" id="ARBA00023015"/>
    </source>
</evidence>
<dbReference type="PANTHER" id="PTHR30055">
    <property type="entry name" value="HTH-TYPE TRANSCRIPTIONAL REGULATOR RUTR"/>
    <property type="match status" value="1"/>
</dbReference>
<proteinExistence type="predicted"/>
<dbReference type="PANTHER" id="PTHR30055:SF234">
    <property type="entry name" value="HTH-TYPE TRANSCRIPTIONAL REGULATOR BETI"/>
    <property type="match status" value="1"/>
</dbReference>
<feature type="domain" description="HTH tetR-type" evidence="5">
    <location>
        <begin position="1"/>
        <end position="55"/>
    </location>
</feature>
<dbReference type="Proteomes" id="UP001501495">
    <property type="component" value="Unassembled WGS sequence"/>
</dbReference>
<organism evidence="6 7">
    <name type="scientific">Nocardioides fonticola</name>
    <dbReference type="NCBI Taxonomy" id="450363"/>
    <lineage>
        <taxon>Bacteria</taxon>
        <taxon>Bacillati</taxon>
        <taxon>Actinomycetota</taxon>
        <taxon>Actinomycetes</taxon>
        <taxon>Propionibacteriales</taxon>
        <taxon>Nocardioidaceae</taxon>
        <taxon>Nocardioides</taxon>
    </lineage>
</organism>
<evidence type="ECO:0000256" key="2">
    <source>
        <dbReference type="ARBA" id="ARBA00023125"/>
    </source>
</evidence>
<dbReference type="Gene3D" id="1.10.357.10">
    <property type="entry name" value="Tetracycline Repressor, domain 2"/>
    <property type="match status" value="1"/>
</dbReference>
<keyword evidence="3" id="KW-0804">Transcription</keyword>
<dbReference type="InterPro" id="IPR001647">
    <property type="entry name" value="HTH_TetR"/>
</dbReference>
<dbReference type="SUPFAM" id="SSF46689">
    <property type="entry name" value="Homeodomain-like"/>
    <property type="match status" value="1"/>
</dbReference>
<evidence type="ECO:0000313" key="7">
    <source>
        <dbReference type="Proteomes" id="UP001501495"/>
    </source>
</evidence>
<evidence type="ECO:0000313" key="6">
    <source>
        <dbReference type="EMBL" id="GAA4117998.1"/>
    </source>
</evidence>
<evidence type="ECO:0000256" key="4">
    <source>
        <dbReference type="PROSITE-ProRule" id="PRU00335"/>
    </source>
</evidence>
<keyword evidence="1" id="KW-0805">Transcription regulation</keyword>
<sequence>MLDAAAALLEDGGLAAVTVAAVADRAGTSNGSLYHRFGDRAGLVRALHERSFTAMLEETAAAFRDADALTDDEEAARHLAEAALAIFGRHRAALRAFLVEVADDPAVEARNAEVTASIRAVVVDWLVRRFGASPAGAEDAFALLYALGASQALVGPTTMTPGAVATAVLALSRR</sequence>
<protein>
    <recommendedName>
        <fullName evidence="5">HTH tetR-type domain-containing protein</fullName>
    </recommendedName>
</protein>
<accession>A0ABP7XI66</accession>
<name>A0ABP7XI66_9ACTN</name>
<gene>
    <name evidence="6" type="ORF">GCM10022215_19100</name>
</gene>
<dbReference type="PRINTS" id="PR00455">
    <property type="entry name" value="HTHTETR"/>
</dbReference>
<feature type="DNA-binding region" description="H-T-H motif" evidence="4">
    <location>
        <begin position="18"/>
        <end position="37"/>
    </location>
</feature>
<comment type="caution">
    <text evidence="6">The sequence shown here is derived from an EMBL/GenBank/DDBJ whole genome shotgun (WGS) entry which is preliminary data.</text>
</comment>
<evidence type="ECO:0000256" key="3">
    <source>
        <dbReference type="ARBA" id="ARBA00023163"/>
    </source>
</evidence>
<keyword evidence="2 4" id="KW-0238">DNA-binding</keyword>
<dbReference type="PROSITE" id="PS50977">
    <property type="entry name" value="HTH_TETR_2"/>
    <property type="match status" value="1"/>
</dbReference>
<evidence type="ECO:0000259" key="5">
    <source>
        <dbReference type="PROSITE" id="PS50977"/>
    </source>
</evidence>